<dbReference type="EMBL" id="JAVRRD010000036">
    <property type="protein sequence ID" value="KAK5045484.1"/>
    <property type="molecule type" value="Genomic_DNA"/>
</dbReference>
<accession>A0AAV9MVE9</accession>
<dbReference type="Pfam" id="PF07287">
    <property type="entry name" value="AtuA"/>
    <property type="match status" value="1"/>
</dbReference>
<feature type="domain" description="DUF4387" evidence="2">
    <location>
        <begin position="384"/>
        <end position="420"/>
    </location>
</feature>
<dbReference type="Pfam" id="PF14330">
    <property type="entry name" value="DUF4387"/>
    <property type="match status" value="1"/>
</dbReference>
<comment type="caution">
    <text evidence="3">The sequence shown here is derived from an EMBL/GenBank/DDBJ whole genome shotgun (WGS) entry which is preliminary data.</text>
</comment>
<dbReference type="GeneID" id="89977263"/>
<dbReference type="InterPro" id="IPR010839">
    <property type="entry name" value="AtuA_N"/>
</dbReference>
<feature type="domain" description="Acyclic terpene utilisation N-terminal" evidence="1">
    <location>
        <begin position="8"/>
        <end position="214"/>
    </location>
</feature>
<name>A0AAV9MVE9_9EURO</name>
<proteinExistence type="predicted"/>
<evidence type="ECO:0000313" key="4">
    <source>
        <dbReference type="Proteomes" id="UP001358417"/>
    </source>
</evidence>
<sequence>MQANPDFDIIVTGRAYDPATYVAFCAMNQAKATSLPLDSLSNKLLGNFYHMGKIMECGGLCATPKSPGAMALVYEEGVFDISPMDPMARCTPLSVAAHTLYEKSRPDLLYGPGGCLDVGQTTYEQLPDGKTVRVRGAEFILSTSESKPYTVKLEGARVIGSRTIFLGSFVDPILTNRIYDYLDTVKNRCAAQHSDMDGMWKLDFHVHGAPPRLPKAAGNGSNHCDRNDITGEGFIVGEVLADSPTLSKTIASTARIFCSHGAYRGQMATSGNFAFGIGGMTELDVGPCCQFSIYHLMNLAKGEEYGSLITTDRQKVVPKCHTTEGLFPWLVTTLDPPAIKDPDSNETTSGPLMDIRSKGVGMPVLGKTLSETSVKRAPARLQELKDVAKFIRSKNAGPFQVTFDIMFDDTRVYKAVKKIRIAYPRDDGATLPASSQ</sequence>
<dbReference type="Proteomes" id="UP001358417">
    <property type="component" value="Unassembled WGS sequence"/>
</dbReference>
<evidence type="ECO:0000259" key="2">
    <source>
        <dbReference type="Pfam" id="PF14330"/>
    </source>
</evidence>
<dbReference type="InterPro" id="IPR025496">
    <property type="entry name" value="DUF4387"/>
</dbReference>
<keyword evidence="4" id="KW-1185">Reference proteome</keyword>
<organism evidence="3 4">
    <name type="scientific">Exophiala bonariae</name>
    <dbReference type="NCBI Taxonomy" id="1690606"/>
    <lineage>
        <taxon>Eukaryota</taxon>
        <taxon>Fungi</taxon>
        <taxon>Dikarya</taxon>
        <taxon>Ascomycota</taxon>
        <taxon>Pezizomycotina</taxon>
        <taxon>Eurotiomycetes</taxon>
        <taxon>Chaetothyriomycetidae</taxon>
        <taxon>Chaetothyriales</taxon>
        <taxon>Herpotrichiellaceae</taxon>
        <taxon>Exophiala</taxon>
    </lineage>
</organism>
<reference evidence="3 4" key="1">
    <citation type="submission" date="2023-08" db="EMBL/GenBank/DDBJ databases">
        <title>Black Yeasts Isolated from many extreme environments.</title>
        <authorList>
            <person name="Coleine C."/>
            <person name="Stajich J.E."/>
            <person name="Selbmann L."/>
        </authorList>
    </citation>
    <scope>NUCLEOTIDE SEQUENCE [LARGE SCALE GENOMIC DNA]</scope>
    <source>
        <strain evidence="3 4">CCFEE 5792</strain>
    </source>
</reference>
<evidence type="ECO:0000259" key="1">
    <source>
        <dbReference type="Pfam" id="PF07287"/>
    </source>
</evidence>
<dbReference type="RefSeq" id="XP_064701108.1">
    <property type="nucleotide sequence ID" value="XM_064852644.1"/>
</dbReference>
<gene>
    <name evidence="3" type="ORF">LTR84_009102</name>
</gene>
<evidence type="ECO:0000313" key="3">
    <source>
        <dbReference type="EMBL" id="KAK5045484.1"/>
    </source>
</evidence>
<dbReference type="AlphaFoldDB" id="A0AAV9MVE9"/>
<protein>
    <submittedName>
        <fullName evidence="3">Uncharacterized protein</fullName>
    </submittedName>
</protein>